<dbReference type="STRING" id="1344003.SAMN05445060_0454"/>
<dbReference type="EMBL" id="FTNT01000001">
    <property type="protein sequence ID" value="SIR68769.1"/>
    <property type="molecule type" value="Genomic_DNA"/>
</dbReference>
<dbReference type="InterPro" id="IPR021784">
    <property type="entry name" value="DUF3349"/>
</dbReference>
<dbReference type="OrthoDB" id="4350726at2"/>
<dbReference type="RefSeq" id="WP_076476054.1">
    <property type="nucleotide sequence ID" value="NZ_FTNT01000001.1"/>
</dbReference>
<keyword evidence="2" id="KW-1185">Reference proteome</keyword>
<gene>
    <name evidence="1" type="ORF">SAMN05445060_0454</name>
</gene>
<sequence>MADHNVPAAGNGNGTNKFEAILNWLRAGYPDGVPPKDYFPLLALLKRSLSPDQITDVILNLFMANGTDQPVTAEQIRKAISEVIEDEPEQSDINQVAARLAAVGWPLAVETP</sequence>
<protein>
    <recommendedName>
        <fullName evidence="3">DUF3349 domain-containing protein</fullName>
    </recommendedName>
</protein>
<accession>A0A1N7CYW9</accession>
<evidence type="ECO:0000313" key="2">
    <source>
        <dbReference type="Proteomes" id="UP000186218"/>
    </source>
</evidence>
<dbReference type="Gene3D" id="6.10.140.2080">
    <property type="match status" value="1"/>
</dbReference>
<dbReference type="Pfam" id="PF11829">
    <property type="entry name" value="DUF3349"/>
    <property type="match status" value="1"/>
</dbReference>
<evidence type="ECO:0000313" key="1">
    <source>
        <dbReference type="EMBL" id="SIR68769.1"/>
    </source>
</evidence>
<organism evidence="1 2">
    <name type="scientific">Williamsia sterculiae</name>
    <dbReference type="NCBI Taxonomy" id="1344003"/>
    <lineage>
        <taxon>Bacteria</taxon>
        <taxon>Bacillati</taxon>
        <taxon>Actinomycetota</taxon>
        <taxon>Actinomycetes</taxon>
        <taxon>Mycobacteriales</taxon>
        <taxon>Nocardiaceae</taxon>
        <taxon>Williamsia</taxon>
    </lineage>
</organism>
<proteinExistence type="predicted"/>
<evidence type="ECO:0008006" key="3">
    <source>
        <dbReference type="Google" id="ProtNLM"/>
    </source>
</evidence>
<dbReference type="Gene3D" id="1.10.10.2390">
    <property type="match status" value="1"/>
</dbReference>
<reference evidence="1 2" key="1">
    <citation type="submission" date="2017-01" db="EMBL/GenBank/DDBJ databases">
        <authorList>
            <person name="Mah S.A."/>
            <person name="Swanson W.J."/>
            <person name="Moy G.W."/>
            <person name="Vacquier V.D."/>
        </authorList>
    </citation>
    <scope>NUCLEOTIDE SEQUENCE [LARGE SCALE GENOMIC DNA]</scope>
    <source>
        <strain evidence="1 2">CPCC 203464</strain>
    </source>
</reference>
<dbReference type="Proteomes" id="UP000186218">
    <property type="component" value="Unassembled WGS sequence"/>
</dbReference>
<dbReference type="AlphaFoldDB" id="A0A1N7CYW9"/>
<name>A0A1N7CYW9_9NOCA</name>